<dbReference type="AlphaFoldDB" id="A0AA88DF63"/>
<proteinExistence type="predicted"/>
<protein>
    <submittedName>
        <fullName evidence="2">Uncharacterized protein</fullName>
    </submittedName>
</protein>
<feature type="signal peptide" evidence="1">
    <location>
        <begin position="1"/>
        <end position="31"/>
    </location>
</feature>
<name>A0AA88DF63_FICCA</name>
<feature type="chain" id="PRO_5041691368" evidence="1">
    <location>
        <begin position="32"/>
        <end position="95"/>
    </location>
</feature>
<reference evidence="2" key="1">
    <citation type="submission" date="2023-07" db="EMBL/GenBank/DDBJ databases">
        <title>draft genome sequence of fig (Ficus carica).</title>
        <authorList>
            <person name="Takahashi T."/>
            <person name="Nishimura K."/>
        </authorList>
    </citation>
    <scope>NUCLEOTIDE SEQUENCE</scope>
</reference>
<evidence type="ECO:0000256" key="1">
    <source>
        <dbReference type="SAM" id="SignalP"/>
    </source>
</evidence>
<dbReference type="Proteomes" id="UP001187192">
    <property type="component" value="Unassembled WGS sequence"/>
</dbReference>
<dbReference type="EMBL" id="BTGU01000006">
    <property type="protein sequence ID" value="GMN36294.1"/>
    <property type="molecule type" value="Genomic_DNA"/>
</dbReference>
<dbReference type="Gramene" id="FCD_00006471-RA">
    <property type="protein sequence ID" value="FCD_00006471-RA:cds"/>
    <property type="gene ID" value="FCD_00006471"/>
</dbReference>
<gene>
    <name evidence="2" type="ORF">TIFTF001_005900</name>
</gene>
<sequence>MEKRLLRNSMILVVLVAIITTLLVSIEFSQAEEGFFHDHTSARDGRWFKLDLKCYAKWAKLCEKANNEEKLDDCLRRCLERCSHSHPVNCHNGVP</sequence>
<accession>A0AA88DF63</accession>
<keyword evidence="3" id="KW-1185">Reference proteome</keyword>
<evidence type="ECO:0000313" key="3">
    <source>
        <dbReference type="Proteomes" id="UP001187192"/>
    </source>
</evidence>
<comment type="caution">
    <text evidence="2">The sequence shown here is derived from an EMBL/GenBank/DDBJ whole genome shotgun (WGS) entry which is preliminary data.</text>
</comment>
<evidence type="ECO:0000313" key="2">
    <source>
        <dbReference type="EMBL" id="GMN36294.1"/>
    </source>
</evidence>
<keyword evidence="1" id="KW-0732">Signal</keyword>
<organism evidence="2 3">
    <name type="scientific">Ficus carica</name>
    <name type="common">Common fig</name>
    <dbReference type="NCBI Taxonomy" id="3494"/>
    <lineage>
        <taxon>Eukaryota</taxon>
        <taxon>Viridiplantae</taxon>
        <taxon>Streptophyta</taxon>
        <taxon>Embryophyta</taxon>
        <taxon>Tracheophyta</taxon>
        <taxon>Spermatophyta</taxon>
        <taxon>Magnoliopsida</taxon>
        <taxon>eudicotyledons</taxon>
        <taxon>Gunneridae</taxon>
        <taxon>Pentapetalae</taxon>
        <taxon>rosids</taxon>
        <taxon>fabids</taxon>
        <taxon>Rosales</taxon>
        <taxon>Moraceae</taxon>
        <taxon>Ficeae</taxon>
        <taxon>Ficus</taxon>
    </lineage>
</organism>